<dbReference type="AlphaFoldDB" id="A0AAJ1S9C4"/>
<proteinExistence type="predicted"/>
<evidence type="ECO:0000256" key="4">
    <source>
        <dbReference type="ARBA" id="ARBA00023136"/>
    </source>
</evidence>
<feature type="transmembrane region" description="Helical" evidence="5">
    <location>
        <begin position="145"/>
        <end position="174"/>
    </location>
</feature>
<evidence type="ECO:0000313" key="6">
    <source>
        <dbReference type="EMBL" id="MDP7739180.1"/>
    </source>
</evidence>
<evidence type="ECO:0000256" key="5">
    <source>
        <dbReference type="SAM" id="Phobius"/>
    </source>
</evidence>
<dbReference type="GO" id="GO:0012505">
    <property type="term" value="C:endomembrane system"/>
    <property type="evidence" value="ECO:0007669"/>
    <property type="project" value="UniProtKB-SubCell"/>
</dbReference>
<gene>
    <name evidence="6" type="ORF">QXL92_31085</name>
</gene>
<dbReference type="RefSeq" id="WP_240743954.1">
    <property type="nucleotide sequence ID" value="NZ_BLKX01000003.1"/>
</dbReference>
<accession>A0AAJ1S9C4</accession>
<dbReference type="Proteomes" id="UP001229081">
    <property type="component" value="Unassembled WGS sequence"/>
</dbReference>
<keyword evidence="4 5" id="KW-0472">Membrane</keyword>
<dbReference type="Pfam" id="PF04191">
    <property type="entry name" value="PEMT"/>
    <property type="match status" value="1"/>
</dbReference>
<organism evidence="6 7">
    <name type="scientific">Mycobacterium paragordonae</name>
    <dbReference type="NCBI Taxonomy" id="1389713"/>
    <lineage>
        <taxon>Bacteria</taxon>
        <taxon>Bacillati</taxon>
        <taxon>Actinomycetota</taxon>
        <taxon>Actinomycetes</taxon>
        <taxon>Mycobacteriales</taxon>
        <taxon>Mycobacteriaceae</taxon>
        <taxon>Mycobacterium</taxon>
    </lineage>
</organism>
<comment type="caution">
    <text evidence="6">The sequence shown here is derived from an EMBL/GenBank/DDBJ whole genome shotgun (WGS) entry which is preliminary data.</text>
</comment>
<name>A0AAJ1S9C4_9MYCO</name>
<dbReference type="PANTHER" id="PTHR12714:SF9">
    <property type="entry name" value="PROTEIN-S-ISOPRENYLCYSTEINE O-METHYLTRANSFERASE"/>
    <property type="match status" value="1"/>
</dbReference>
<protein>
    <submittedName>
        <fullName evidence="6">Isoprenylcysteine carboxylmethyltransferase family protein</fullName>
    </submittedName>
</protein>
<feature type="transmembrane region" description="Helical" evidence="5">
    <location>
        <begin position="96"/>
        <end position="116"/>
    </location>
</feature>
<evidence type="ECO:0000256" key="2">
    <source>
        <dbReference type="ARBA" id="ARBA00022692"/>
    </source>
</evidence>
<dbReference type="PANTHER" id="PTHR12714">
    <property type="entry name" value="PROTEIN-S ISOPRENYLCYSTEINE O-METHYLTRANSFERASE"/>
    <property type="match status" value="1"/>
</dbReference>
<feature type="transmembrane region" description="Helical" evidence="5">
    <location>
        <begin position="12"/>
        <end position="32"/>
    </location>
</feature>
<keyword evidence="3 5" id="KW-1133">Transmembrane helix</keyword>
<sequence length="222" mass="23561">MGLVKPAGKGACAMAYAALGLFVVLMLVIGAWRRRIQLARTGDSGNRRGWRPEPTLEWWALAVADVGYLLVGVGAPAAALAGLSALGVFDRGWVQGFGVVVVAGGIVLTLVAQLGLGASWRIGVDDTETTELVTTGPFALVRNPIFTALLVTLIGLALMVGNLVAIAGLVIAVVGIEVQVRGVEEPYLRRVHGRAYTDYAATVGRFLPWIGRIRDRQMMRGQ</sequence>
<comment type="subcellular location">
    <subcellularLocation>
        <location evidence="1">Endomembrane system</location>
        <topology evidence="1">Multi-pass membrane protein</topology>
    </subcellularLocation>
</comment>
<feature type="transmembrane region" description="Helical" evidence="5">
    <location>
        <begin position="66"/>
        <end position="89"/>
    </location>
</feature>
<evidence type="ECO:0000256" key="1">
    <source>
        <dbReference type="ARBA" id="ARBA00004127"/>
    </source>
</evidence>
<dbReference type="Gene3D" id="1.20.120.1630">
    <property type="match status" value="1"/>
</dbReference>
<evidence type="ECO:0000313" key="7">
    <source>
        <dbReference type="Proteomes" id="UP001229081"/>
    </source>
</evidence>
<dbReference type="InterPro" id="IPR007318">
    <property type="entry name" value="Phopholipid_MeTrfase"/>
</dbReference>
<dbReference type="EMBL" id="JAUFSA010000004">
    <property type="protein sequence ID" value="MDP7739180.1"/>
    <property type="molecule type" value="Genomic_DNA"/>
</dbReference>
<dbReference type="GO" id="GO:0016740">
    <property type="term" value="F:transferase activity"/>
    <property type="evidence" value="ECO:0007669"/>
    <property type="project" value="UniProtKB-ARBA"/>
</dbReference>
<evidence type="ECO:0000256" key="3">
    <source>
        <dbReference type="ARBA" id="ARBA00022989"/>
    </source>
</evidence>
<reference evidence="6" key="1">
    <citation type="submission" date="2023-06" db="EMBL/GenBank/DDBJ databases">
        <title>Identification of two novel mycobacterium reveal diversities and complexities of Mycobacterium gordonae clade.</title>
        <authorList>
            <person name="Matsumoto Y."/>
            <person name="Nakamura S."/>
            <person name="Motooka D."/>
            <person name="Fukushima K."/>
        </authorList>
    </citation>
    <scope>NUCLEOTIDE SEQUENCE</scope>
    <source>
        <strain evidence="6">TY812</strain>
    </source>
</reference>
<keyword evidence="2 5" id="KW-0812">Transmembrane</keyword>